<dbReference type="Pfam" id="PF00201">
    <property type="entry name" value="UDPGT"/>
    <property type="match status" value="1"/>
</dbReference>
<name>A0A6A5GEM3_CAERE</name>
<comment type="caution">
    <text evidence="7">The sequence shown here is derived from an EMBL/GenBank/DDBJ whole genome shotgun (WGS) entry which is preliminary data.</text>
</comment>
<dbReference type="InterPro" id="IPR050271">
    <property type="entry name" value="UDP-glycosyltransferase"/>
</dbReference>
<dbReference type="KEGG" id="crq:GCK72_020107"/>
<dbReference type="AlphaFoldDB" id="A0A6A5GEM3"/>
<evidence type="ECO:0000256" key="1">
    <source>
        <dbReference type="ARBA" id="ARBA00009995"/>
    </source>
</evidence>
<evidence type="ECO:0000313" key="8">
    <source>
        <dbReference type="Proteomes" id="UP000483820"/>
    </source>
</evidence>
<gene>
    <name evidence="7" type="ORF">GCK72_020107</name>
</gene>
<proteinExistence type="inferred from homology"/>
<evidence type="ECO:0000256" key="3">
    <source>
        <dbReference type="ARBA" id="ARBA00022676"/>
    </source>
</evidence>
<keyword evidence="4" id="KW-0808">Transferase</keyword>
<dbReference type="PANTHER" id="PTHR48043:SF89">
    <property type="entry name" value="UDP-GLUCURONOSYLTRANSFERASE"/>
    <property type="match status" value="1"/>
</dbReference>
<keyword evidence="5" id="KW-0732">Signal</keyword>
<evidence type="ECO:0000256" key="6">
    <source>
        <dbReference type="ARBA" id="ARBA00047475"/>
    </source>
</evidence>
<comment type="similarity">
    <text evidence="1">Belongs to the UDP-glycosyltransferase family.</text>
</comment>
<dbReference type="GeneID" id="78776878"/>
<evidence type="ECO:0000256" key="5">
    <source>
        <dbReference type="ARBA" id="ARBA00022729"/>
    </source>
</evidence>
<reference evidence="7 8" key="1">
    <citation type="submission" date="2019-12" db="EMBL/GenBank/DDBJ databases">
        <title>Chromosome-level assembly of the Caenorhabditis remanei genome.</title>
        <authorList>
            <person name="Teterina A.A."/>
            <person name="Willis J.H."/>
            <person name="Phillips P.C."/>
        </authorList>
    </citation>
    <scope>NUCLEOTIDE SEQUENCE [LARGE SCALE GENOMIC DNA]</scope>
    <source>
        <strain evidence="7 8">PX506</strain>
        <tissue evidence="7">Whole organism</tissue>
    </source>
</reference>
<dbReference type="EMBL" id="WUAV01000005">
    <property type="protein sequence ID" value="KAF1753550.1"/>
    <property type="molecule type" value="Genomic_DNA"/>
</dbReference>
<keyword evidence="3" id="KW-0328">Glycosyltransferase</keyword>
<sequence>MHAIGIRKTITATSCVFYDAVVDAIGEPVDFSYVPGQMSASGDEMSMTEKVENYRMSTALQKLNIFIWDRETRIYNKYLGPQIPDWRDLMADASLHFVNSVPYVDYPRLVTQKTVPIGGISVDIPSIKSSVLPKDWSDVLDKRSYNIC</sequence>
<evidence type="ECO:0000256" key="2">
    <source>
        <dbReference type="ARBA" id="ARBA00012544"/>
    </source>
</evidence>
<protein>
    <recommendedName>
        <fullName evidence="2">glucuronosyltransferase</fullName>
        <ecNumber evidence="2">2.4.1.17</ecNumber>
    </recommendedName>
</protein>
<dbReference type="EC" id="2.4.1.17" evidence="2"/>
<accession>A0A6A5GEM3</accession>
<dbReference type="CTD" id="78776878"/>
<organism evidence="7 8">
    <name type="scientific">Caenorhabditis remanei</name>
    <name type="common">Caenorhabditis vulgaris</name>
    <dbReference type="NCBI Taxonomy" id="31234"/>
    <lineage>
        <taxon>Eukaryota</taxon>
        <taxon>Metazoa</taxon>
        <taxon>Ecdysozoa</taxon>
        <taxon>Nematoda</taxon>
        <taxon>Chromadorea</taxon>
        <taxon>Rhabditida</taxon>
        <taxon>Rhabditina</taxon>
        <taxon>Rhabditomorpha</taxon>
        <taxon>Rhabditoidea</taxon>
        <taxon>Rhabditidae</taxon>
        <taxon>Peloderinae</taxon>
        <taxon>Caenorhabditis</taxon>
    </lineage>
</organism>
<dbReference type="Proteomes" id="UP000483820">
    <property type="component" value="Chromosome V"/>
</dbReference>
<dbReference type="InterPro" id="IPR002213">
    <property type="entry name" value="UDP_glucos_trans"/>
</dbReference>
<evidence type="ECO:0000313" key="7">
    <source>
        <dbReference type="EMBL" id="KAF1753550.1"/>
    </source>
</evidence>
<comment type="catalytic activity">
    <reaction evidence="6">
        <text>glucuronate acceptor + UDP-alpha-D-glucuronate = acceptor beta-D-glucuronoside + UDP + H(+)</text>
        <dbReference type="Rhea" id="RHEA:21032"/>
        <dbReference type="ChEBI" id="CHEBI:15378"/>
        <dbReference type="ChEBI" id="CHEBI:58052"/>
        <dbReference type="ChEBI" id="CHEBI:58223"/>
        <dbReference type="ChEBI" id="CHEBI:132367"/>
        <dbReference type="ChEBI" id="CHEBI:132368"/>
        <dbReference type="EC" id="2.4.1.17"/>
    </reaction>
</comment>
<dbReference type="RefSeq" id="XP_053582295.1">
    <property type="nucleotide sequence ID" value="XM_053733382.1"/>
</dbReference>
<evidence type="ECO:0000256" key="4">
    <source>
        <dbReference type="ARBA" id="ARBA00022679"/>
    </source>
</evidence>
<dbReference type="SUPFAM" id="SSF53756">
    <property type="entry name" value="UDP-Glycosyltransferase/glycogen phosphorylase"/>
    <property type="match status" value="1"/>
</dbReference>
<dbReference type="PANTHER" id="PTHR48043">
    <property type="entry name" value="EG:EG0003.4 PROTEIN-RELATED"/>
    <property type="match status" value="1"/>
</dbReference>
<dbReference type="GO" id="GO:0015020">
    <property type="term" value="F:glucuronosyltransferase activity"/>
    <property type="evidence" value="ECO:0007669"/>
    <property type="project" value="UniProtKB-EC"/>
</dbReference>